<evidence type="ECO:0000313" key="3">
    <source>
        <dbReference type="RefSeq" id="XP_030985003.1"/>
    </source>
</evidence>
<dbReference type="Proteomes" id="UP000515153">
    <property type="component" value="Unplaced"/>
</dbReference>
<feature type="region of interest" description="Disordered" evidence="1">
    <location>
        <begin position="189"/>
        <end position="225"/>
    </location>
</feature>
<accession>A0A6P8BCP7</accession>
<organism evidence="2 3">
    <name type="scientific">Pyricularia grisea</name>
    <name type="common">Crabgrass-specific blast fungus</name>
    <name type="synonym">Magnaporthe grisea</name>
    <dbReference type="NCBI Taxonomy" id="148305"/>
    <lineage>
        <taxon>Eukaryota</taxon>
        <taxon>Fungi</taxon>
        <taxon>Dikarya</taxon>
        <taxon>Ascomycota</taxon>
        <taxon>Pezizomycotina</taxon>
        <taxon>Sordariomycetes</taxon>
        <taxon>Sordariomycetidae</taxon>
        <taxon>Magnaporthales</taxon>
        <taxon>Pyriculariaceae</taxon>
        <taxon>Pyricularia</taxon>
    </lineage>
</organism>
<evidence type="ECO:0000313" key="2">
    <source>
        <dbReference type="Proteomes" id="UP000515153"/>
    </source>
</evidence>
<protein>
    <recommendedName>
        <fullName evidence="4">DRBM domain-containing protein</fullName>
    </recommendedName>
</protein>
<proteinExistence type="predicted"/>
<name>A0A6P8BCP7_PYRGI</name>
<evidence type="ECO:0008006" key="4">
    <source>
        <dbReference type="Google" id="ProtNLM"/>
    </source>
</evidence>
<dbReference type="GeneID" id="41959594"/>
<reference evidence="3" key="1">
    <citation type="journal article" date="2019" name="Mol. Biol. Evol.">
        <title>Blast fungal genomes show frequent chromosomal changes, gene gains and losses, and effector gene turnover.</title>
        <authorList>
            <person name="Gomez Luciano L.B."/>
            <person name="Jason Tsai I."/>
            <person name="Chuma I."/>
            <person name="Tosa Y."/>
            <person name="Chen Y.H."/>
            <person name="Li J.Y."/>
            <person name="Li M.Y."/>
            <person name="Jade Lu M.Y."/>
            <person name="Nakayashiki H."/>
            <person name="Li W.H."/>
        </authorList>
    </citation>
    <scope>NUCLEOTIDE SEQUENCE</scope>
    <source>
        <strain evidence="3">NI907</strain>
    </source>
</reference>
<gene>
    <name evidence="3" type="ORF">PgNI_04641</name>
</gene>
<dbReference type="KEGG" id="pgri:PgNI_04641"/>
<sequence length="325" mass="35996">MSTSAQTGNGSESGFLDFANIKKWIALQEAQQRETGRSASLTPAQLKAVRELNQAALVALALPEPKSDRNWIGLLHMYRDAHPSGKAIEFVDEDRGMDPRGGGSLWCSFVTLSEAEGMRFPGPHDAVNSDGTLPCFAKKKDARQFAARRAVEWLMQQQLMPSDGESVVFKKTRMQSPTIFRDAPHKAVEHVASAKMASPPPSVQPKTGQPATDPGAATERTKDEAAEDLSYVTRVEQLCTQLGYGKPTYILKQAENTQIFSGWADWRDEMRVPASVGVVKDVWVKKHAKEKIAEQILSHLEQVQAKRMEKVRAIMEKCQKMCSAE</sequence>
<reference evidence="3" key="3">
    <citation type="submission" date="2025-08" db="UniProtKB">
        <authorList>
            <consortium name="RefSeq"/>
        </authorList>
    </citation>
    <scope>IDENTIFICATION</scope>
    <source>
        <strain evidence="3">NI907</strain>
    </source>
</reference>
<evidence type="ECO:0000256" key="1">
    <source>
        <dbReference type="SAM" id="MobiDB-lite"/>
    </source>
</evidence>
<keyword evidence="2" id="KW-1185">Reference proteome</keyword>
<reference evidence="3" key="2">
    <citation type="submission" date="2019-10" db="EMBL/GenBank/DDBJ databases">
        <authorList>
            <consortium name="NCBI Genome Project"/>
        </authorList>
    </citation>
    <scope>NUCLEOTIDE SEQUENCE</scope>
    <source>
        <strain evidence="3">NI907</strain>
    </source>
</reference>
<dbReference type="AlphaFoldDB" id="A0A6P8BCP7"/>
<dbReference type="RefSeq" id="XP_030985003.1">
    <property type="nucleotide sequence ID" value="XM_031124685.1"/>
</dbReference>